<dbReference type="PROSITE" id="PS51375">
    <property type="entry name" value="PPR"/>
    <property type="match status" value="2"/>
</dbReference>
<dbReference type="EMBL" id="JBBWWQ010000019">
    <property type="protein sequence ID" value="KAK8918252.1"/>
    <property type="molecule type" value="Genomic_DNA"/>
</dbReference>
<evidence type="ECO:0000256" key="1">
    <source>
        <dbReference type="ARBA" id="ARBA00007626"/>
    </source>
</evidence>
<comment type="similarity">
    <text evidence="1">Belongs to the PPR family. P subfamily.</text>
</comment>
<dbReference type="Pfam" id="PF13041">
    <property type="entry name" value="PPR_2"/>
    <property type="match status" value="1"/>
</dbReference>
<keyword evidence="6" id="KW-1185">Reference proteome</keyword>
<dbReference type="NCBIfam" id="TIGR00756">
    <property type="entry name" value="PPR"/>
    <property type="match status" value="2"/>
</dbReference>
<reference evidence="5 6" key="1">
    <citation type="journal article" date="2022" name="Nat. Plants">
        <title>Genomes of leafy and leafless Platanthera orchids illuminate the evolution of mycoheterotrophy.</title>
        <authorList>
            <person name="Li M.H."/>
            <person name="Liu K.W."/>
            <person name="Li Z."/>
            <person name="Lu H.C."/>
            <person name="Ye Q.L."/>
            <person name="Zhang D."/>
            <person name="Wang J.Y."/>
            <person name="Li Y.F."/>
            <person name="Zhong Z.M."/>
            <person name="Liu X."/>
            <person name="Yu X."/>
            <person name="Liu D.K."/>
            <person name="Tu X.D."/>
            <person name="Liu B."/>
            <person name="Hao Y."/>
            <person name="Liao X.Y."/>
            <person name="Jiang Y.T."/>
            <person name="Sun W.H."/>
            <person name="Chen J."/>
            <person name="Chen Y.Q."/>
            <person name="Ai Y."/>
            <person name="Zhai J.W."/>
            <person name="Wu S.S."/>
            <person name="Zhou Z."/>
            <person name="Hsiao Y.Y."/>
            <person name="Wu W.L."/>
            <person name="Chen Y.Y."/>
            <person name="Lin Y.F."/>
            <person name="Hsu J.L."/>
            <person name="Li C.Y."/>
            <person name="Wang Z.W."/>
            <person name="Zhao X."/>
            <person name="Zhong W.Y."/>
            <person name="Ma X.K."/>
            <person name="Ma L."/>
            <person name="Huang J."/>
            <person name="Chen G.Z."/>
            <person name="Huang M.Z."/>
            <person name="Huang L."/>
            <person name="Peng D.H."/>
            <person name="Luo Y.B."/>
            <person name="Zou S.Q."/>
            <person name="Chen S.P."/>
            <person name="Lan S."/>
            <person name="Tsai W.C."/>
            <person name="Van de Peer Y."/>
            <person name="Liu Z.J."/>
        </authorList>
    </citation>
    <scope>NUCLEOTIDE SEQUENCE [LARGE SCALE GENOMIC DNA]</scope>
    <source>
        <strain evidence="5">Lor287</strain>
    </source>
</reference>
<dbReference type="PANTHER" id="PTHR45717">
    <property type="entry name" value="OS12G0527900 PROTEIN"/>
    <property type="match status" value="1"/>
</dbReference>
<evidence type="ECO:0000313" key="6">
    <source>
        <dbReference type="Proteomes" id="UP001418222"/>
    </source>
</evidence>
<feature type="region of interest" description="Disordered" evidence="4">
    <location>
        <begin position="35"/>
        <end position="54"/>
    </location>
</feature>
<dbReference type="GO" id="GO:0005739">
    <property type="term" value="C:mitochondrion"/>
    <property type="evidence" value="ECO:0007669"/>
    <property type="project" value="TreeGrafter"/>
</dbReference>
<evidence type="ECO:0000256" key="2">
    <source>
        <dbReference type="ARBA" id="ARBA00022737"/>
    </source>
</evidence>
<gene>
    <name evidence="5" type="ORF">KSP39_PZI021110</name>
</gene>
<dbReference type="InterPro" id="IPR002885">
    <property type="entry name" value="PPR_rpt"/>
</dbReference>
<dbReference type="InterPro" id="IPR011990">
    <property type="entry name" value="TPR-like_helical_dom_sf"/>
</dbReference>
<proteinExistence type="inferred from homology"/>
<dbReference type="AlphaFoldDB" id="A0AAP0AWL3"/>
<dbReference type="SUPFAM" id="SSF81901">
    <property type="entry name" value="HCP-like"/>
    <property type="match status" value="1"/>
</dbReference>
<protein>
    <submittedName>
        <fullName evidence="5">Pentatricopeptide repeat-containing protein</fullName>
    </submittedName>
</protein>
<evidence type="ECO:0000256" key="4">
    <source>
        <dbReference type="SAM" id="MobiDB-lite"/>
    </source>
</evidence>
<feature type="repeat" description="PPR" evidence="3">
    <location>
        <begin position="178"/>
        <end position="212"/>
    </location>
</feature>
<dbReference type="GO" id="GO:0003729">
    <property type="term" value="F:mRNA binding"/>
    <property type="evidence" value="ECO:0007669"/>
    <property type="project" value="UniProtKB-ARBA"/>
</dbReference>
<dbReference type="PANTHER" id="PTHR45717:SF45">
    <property type="entry name" value="OS12G0527900 PROTEIN"/>
    <property type="match status" value="1"/>
</dbReference>
<evidence type="ECO:0000313" key="5">
    <source>
        <dbReference type="EMBL" id="KAK8918252.1"/>
    </source>
</evidence>
<dbReference type="Pfam" id="PF01535">
    <property type="entry name" value="PPR"/>
    <property type="match status" value="1"/>
</dbReference>
<feature type="repeat" description="PPR" evidence="3">
    <location>
        <begin position="247"/>
        <end position="281"/>
    </location>
</feature>
<sequence>MQLARLLRAAVSPVSASSAELLPPWIAVAMRSISTSSSSTNDSGDARSSRGGGSHTLGRRLLSLIYPKRSAVIALRKWAEEGKSIQKYQLNRVVRELRKHKRFKHALENTSAGEMGASGTPPKLSRTKTMRICEWMRSEPDIKLLPGDYAVHLDLIAKVRGLSSAEKFFEDLPDGMKSQSTATALLHIYAQNKMRAKAESLFQQMSSNGFLTCSLPYNHMLTLYASTGELEKFPEVIKQLKKNASPNEFTYNIWLTSCAEKGDLKGAEEAMADMVKHKVAGDRVTFSILANIYIKSGDAIKARDALQKMEIRVSRKDRAAFCYLISMYTALPDAENVRRIWRKMKSMFRKLCDAEYKSVLTSLLKFDLADEAERIYAEWESAPAPGTRDSRVSNALIAYYAKNDMNKAEKFYERATGAGIKPNYSCWESLALGYLRSNKMEKVLRCLKEALSSVTKWEPNAELVRSVFEGLEMAGDAEGGERFLVMLRDAGYVTTEIYNCLLRTYARSQSMPLIVGERMKRDGVAMDEETERLLELTSKFRVGSSAGLFL</sequence>
<name>A0AAP0AWL3_9ASPA</name>
<dbReference type="Gene3D" id="1.25.40.10">
    <property type="entry name" value="Tetratricopeptide repeat domain"/>
    <property type="match status" value="3"/>
</dbReference>
<comment type="caution">
    <text evidence="5">The sequence shown here is derived from an EMBL/GenBank/DDBJ whole genome shotgun (WGS) entry which is preliminary data.</text>
</comment>
<keyword evidence="2" id="KW-0677">Repeat</keyword>
<accession>A0AAP0AWL3</accession>
<dbReference type="Proteomes" id="UP001418222">
    <property type="component" value="Unassembled WGS sequence"/>
</dbReference>
<evidence type="ECO:0000256" key="3">
    <source>
        <dbReference type="PROSITE-ProRule" id="PRU00708"/>
    </source>
</evidence>
<organism evidence="5 6">
    <name type="scientific">Platanthera zijinensis</name>
    <dbReference type="NCBI Taxonomy" id="2320716"/>
    <lineage>
        <taxon>Eukaryota</taxon>
        <taxon>Viridiplantae</taxon>
        <taxon>Streptophyta</taxon>
        <taxon>Embryophyta</taxon>
        <taxon>Tracheophyta</taxon>
        <taxon>Spermatophyta</taxon>
        <taxon>Magnoliopsida</taxon>
        <taxon>Liliopsida</taxon>
        <taxon>Asparagales</taxon>
        <taxon>Orchidaceae</taxon>
        <taxon>Orchidoideae</taxon>
        <taxon>Orchideae</taxon>
        <taxon>Orchidinae</taxon>
        <taxon>Platanthera</taxon>
    </lineage>
</organism>